<dbReference type="FunFam" id="3.40.309.10:FF:000009">
    <property type="entry name" value="Aldehyde dehydrogenase A"/>
    <property type="match status" value="1"/>
</dbReference>
<dbReference type="PATRIC" id="fig|82380.10.peg.301"/>
<keyword evidence="2 4" id="KW-0560">Oxidoreductase</keyword>
<proteinExistence type="inferred from homology"/>
<gene>
    <name evidence="4" type="primary">araE</name>
    <name evidence="4" type="ORF">RN51_00301</name>
</gene>
<evidence type="ECO:0000313" key="4">
    <source>
        <dbReference type="EMBL" id="KJL26081.1"/>
    </source>
</evidence>
<evidence type="ECO:0000313" key="5">
    <source>
        <dbReference type="Proteomes" id="UP000033725"/>
    </source>
</evidence>
<dbReference type="Pfam" id="PF00171">
    <property type="entry name" value="Aldedh"/>
    <property type="match status" value="1"/>
</dbReference>
<dbReference type="InterPro" id="IPR050740">
    <property type="entry name" value="Aldehyde_DH_Superfamily"/>
</dbReference>
<sequence>MTSTEFGYPDIELLVDGKRIGAATRATAAVENPATREVIGRVPLATAEDIADALAGAGRAAEAWRDTSPHHRAAILMRAAQLLRDRREPIAHAMTLENGKPYGDSLGEVDYTADIIDSLATEAPRAYGVVLPTAGDEGRTLVVTEPVGPVAAFTPWNYPLTVPGRKVAAALAAGCTVVIKPAEETPASAVALADALVDAGLPDGVLSMLFGDPAQISETLIASPVIRKVSFTGSIGVGKHLARLAGDAAKPVMLELGGHAPVLVFDDVDVDEVARQALGAKLHNTGQSCGSPVRFYVHEAVHAQFVARFGELLAAARTGDGFDETTEMGPLANSRRYDAMAPFVQDAVERGATVVAGGSGDDSVGYYWPATLLADVPDDALVMHDEPFGPIAATSVFTDEDEVVERANALPYGLAAYVFTKDADRALRLPRRLDVGMVSVNKFGVGARDTFFGGRKESGFGSEGGPEAVHEYLVKKLISQG</sequence>
<dbReference type="OrthoDB" id="6882680at2"/>
<dbReference type="AlphaFoldDB" id="A0A0F0L3G9"/>
<comment type="similarity">
    <text evidence="1">Belongs to the aldehyde dehydrogenase family.</text>
</comment>
<evidence type="ECO:0000256" key="2">
    <source>
        <dbReference type="ARBA" id="ARBA00023002"/>
    </source>
</evidence>
<dbReference type="InterPro" id="IPR016161">
    <property type="entry name" value="Ald_DH/histidinol_DH"/>
</dbReference>
<dbReference type="SUPFAM" id="SSF53720">
    <property type="entry name" value="ALDH-like"/>
    <property type="match status" value="1"/>
</dbReference>
<dbReference type="CDD" id="cd07103">
    <property type="entry name" value="ALDH_F5_SSADH_GabD"/>
    <property type="match status" value="1"/>
</dbReference>
<dbReference type="Gene3D" id="3.40.605.10">
    <property type="entry name" value="Aldehyde Dehydrogenase, Chain A, domain 1"/>
    <property type="match status" value="1"/>
</dbReference>
<dbReference type="GO" id="GO:0047533">
    <property type="term" value="F:2,5-dioxovalerate dehydrogenase (NADP+) activity"/>
    <property type="evidence" value="ECO:0007669"/>
    <property type="project" value="UniProtKB-EC"/>
</dbReference>
<dbReference type="InterPro" id="IPR015590">
    <property type="entry name" value="Aldehyde_DH_dom"/>
</dbReference>
<dbReference type="PANTHER" id="PTHR43353:SF5">
    <property type="entry name" value="SUCCINATE-SEMIALDEHYDE DEHYDROGENASE, MITOCHONDRIAL"/>
    <property type="match status" value="1"/>
</dbReference>
<comment type="caution">
    <text evidence="4">The sequence shown here is derived from an EMBL/GenBank/DDBJ whole genome shotgun (WGS) entry which is preliminary data.</text>
</comment>
<feature type="domain" description="Aldehyde dehydrogenase" evidence="3">
    <location>
        <begin position="26"/>
        <end position="476"/>
    </location>
</feature>
<dbReference type="InterPro" id="IPR016162">
    <property type="entry name" value="Ald_DH_N"/>
</dbReference>
<name>A0A0F0L3G9_9MICO</name>
<dbReference type="Gene3D" id="3.40.309.10">
    <property type="entry name" value="Aldehyde Dehydrogenase, Chain A, domain 2"/>
    <property type="match status" value="1"/>
</dbReference>
<dbReference type="InterPro" id="IPR016163">
    <property type="entry name" value="Ald_DH_C"/>
</dbReference>
<evidence type="ECO:0000259" key="3">
    <source>
        <dbReference type="Pfam" id="PF00171"/>
    </source>
</evidence>
<dbReference type="Proteomes" id="UP000033725">
    <property type="component" value="Unassembled WGS sequence"/>
</dbReference>
<dbReference type="RefSeq" id="WP_045262275.1">
    <property type="nucleotide sequence ID" value="NZ_JYIV01000013.1"/>
</dbReference>
<protein>
    <submittedName>
        <fullName evidence="4">Alpha-ketoglutaric semialdehyde dehydrogenase</fullName>
        <ecNumber evidence="4">1.2.1.26</ecNumber>
    </submittedName>
</protein>
<dbReference type="PANTHER" id="PTHR43353">
    <property type="entry name" value="SUCCINATE-SEMIALDEHYDE DEHYDROGENASE, MITOCHONDRIAL"/>
    <property type="match status" value="1"/>
</dbReference>
<evidence type="ECO:0000256" key="1">
    <source>
        <dbReference type="ARBA" id="ARBA00009986"/>
    </source>
</evidence>
<reference evidence="4 5" key="1">
    <citation type="submission" date="2015-02" db="EMBL/GenBank/DDBJ databases">
        <title>Draft genome sequences of ten Microbacterium spp. with emphasis on heavy metal contaminated environments.</title>
        <authorList>
            <person name="Corretto E."/>
        </authorList>
    </citation>
    <scope>NUCLEOTIDE SEQUENCE [LARGE SCALE GENOMIC DNA]</scope>
    <source>
        <strain evidence="4 5">BEL163</strain>
    </source>
</reference>
<accession>A0A0F0L3G9</accession>
<dbReference type="EMBL" id="JYIV01000013">
    <property type="protein sequence ID" value="KJL26081.1"/>
    <property type="molecule type" value="Genomic_DNA"/>
</dbReference>
<organism evidence="4 5">
    <name type="scientific">Microbacterium oxydans</name>
    <dbReference type="NCBI Taxonomy" id="82380"/>
    <lineage>
        <taxon>Bacteria</taxon>
        <taxon>Bacillati</taxon>
        <taxon>Actinomycetota</taxon>
        <taxon>Actinomycetes</taxon>
        <taxon>Micrococcales</taxon>
        <taxon>Microbacteriaceae</taxon>
        <taxon>Microbacterium</taxon>
    </lineage>
</organism>
<dbReference type="FunFam" id="3.40.605.10:FF:000007">
    <property type="entry name" value="NAD/NADP-dependent betaine aldehyde dehydrogenase"/>
    <property type="match status" value="1"/>
</dbReference>
<dbReference type="EC" id="1.2.1.26" evidence="4"/>